<keyword evidence="2" id="KW-1185">Reference proteome</keyword>
<protein>
    <submittedName>
        <fullName evidence="1">Uncharacterized protein</fullName>
    </submittedName>
</protein>
<reference evidence="1 2" key="1">
    <citation type="submission" date="2013-01" db="EMBL/GenBank/DDBJ databases">
        <title>Whole genome shotgun sequence of Gordonia soli NBRC 108243.</title>
        <authorList>
            <person name="Isaki-Nakamura S."/>
            <person name="Hosoyama A."/>
            <person name="Tsuchikane K."/>
            <person name="Ando Y."/>
            <person name="Baba S."/>
            <person name="Ohji S."/>
            <person name="Hamada M."/>
            <person name="Tamura T."/>
            <person name="Yamazoe A."/>
            <person name="Yamazaki S."/>
            <person name="Fujita N."/>
        </authorList>
    </citation>
    <scope>NUCLEOTIDE SEQUENCE [LARGE SCALE GENOMIC DNA]</scope>
    <source>
        <strain evidence="1 2">NBRC 108243</strain>
    </source>
</reference>
<proteinExistence type="predicted"/>
<organism evidence="1 2">
    <name type="scientific">Gordonia soli NBRC 108243</name>
    <dbReference type="NCBI Taxonomy" id="1223545"/>
    <lineage>
        <taxon>Bacteria</taxon>
        <taxon>Bacillati</taxon>
        <taxon>Actinomycetota</taxon>
        <taxon>Actinomycetes</taxon>
        <taxon>Mycobacteriales</taxon>
        <taxon>Gordoniaceae</taxon>
        <taxon>Gordonia</taxon>
    </lineage>
</organism>
<comment type="caution">
    <text evidence="1">The sequence shown here is derived from an EMBL/GenBank/DDBJ whole genome shotgun (WGS) entry which is preliminary data.</text>
</comment>
<dbReference type="Proteomes" id="UP000011666">
    <property type="component" value="Unassembled WGS sequence"/>
</dbReference>
<dbReference type="AlphaFoldDB" id="M0QR99"/>
<dbReference type="RefSeq" id="WP_007625181.1">
    <property type="nucleotide sequence ID" value="NZ_BANX01000041.1"/>
</dbReference>
<dbReference type="STRING" id="1223545.GS4_41_00710"/>
<evidence type="ECO:0000313" key="2">
    <source>
        <dbReference type="Proteomes" id="UP000011666"/>
    </source>
</evidence>
<evidence type="ECO:0000313" key="1">
    <source>
        <dbReference type="EMBL" id="GAC70821.1"/>
    </source>
</evidence>
<accession>M0QR99</accession>
<gene>
    <name evidence="1" type="ORF">GS4_41_00710</name>
</gene>
<dbReference type="EMBL" id="BANX01000041">
    <property type="protein sequence ID" value="GAC70821.1"/>
    <property type="molecule type" value="Genomic_DNA"/>
</dbReference>
<sequence length="158" mass="18949">MTNPSGYTMAELAAWRDLKWSRYNHLLAGSLTDLRSARERLIDRGHDADVVDRIALPSDYRAYVGRYREYFVSDEEREPELSTRDHLIRSCGYPADKVDAYLAEREVEAAENARRRAEREAYERTWRYRARQAWRETRRRVHAAWWVLLHGECDREDW</sequence>
<name>M0QR99_9ACTN</name>